<dbReference type="RefSeq" id="WP_013302282.1">
    <property type="nucleotide sequence ID" value="NZ_JAHKHL010000014.1"/>
</dbReference>
<keyword evidence="1" id="KW-0472">Membrane</keyword>
<evidence type="ECO:0000256" key="1">
    <source>
        <dbReference type="SAM" id="Phobius"/>
    </source>
</evidence>
<gene>
    <name evidence="2" type="ORF">DR101_02555</name>
</gene>
<reference evidence="2 3" key="1">
    <citation type="submission" date="2018-07" db="EMBL/GenBank/DDBJ databases">
        <title>Genetic characterization of Mycoplasma hyopneumoniae, M. hyorhinis and M. flocculare isolates through whole genome sequencing analysis: comparative analysis of sequence types and putative genes involved in virulence.</title>
        <authorList>
            <person name="Fourour S."/>
            <person name="Lucas P."/>
            <person name="Touzain F."/>
            <person name="Tocqueville V."/>
            <person name="Kempf I."/>
            <person name="Marois-Crehan C."/>
        </authorList>
    </citation>
    <scope>NUCLEOTIDE SEQUENCE [LARGE SCALE GENOMIC DNA]</scope>
    <source>
        <strain evidence="2 3">MHR389</strain>
    </source>
</reference>
<feature type="transmembrane region" description="Helical" evidence="1">
    <location>
        <begin position="20"/>
        <end position="42"/>
    </location>
</feature>
<dbReference type="EMBL" id="QQQW01000013">
    <property type="protein sequence ID" value="MXR43814.1"/>
    <property type="molecule type" value="Genomic_DNA"/>
</dbReference>
<keyword evidence="1" id="KW-0812">Transmembrane</keyword>
<protein>
    <recommendedName>
        <fullName evidence="4">Transmembrane protein</fullName>
    </recommendedName>
</protein>
<sequence length="293" mass="35354">MLKVFYKFSLTLMFKSSRGILMLFVPFFIILFFELLFIYWAAQNTSEIKINNNHIFSVKDQLEVYIPRILEGPWILIPNFFLMHLLMWSIMQFKKNSYLYKEFIFYYKDYYYFLIWLFFLVINFVYTFLFFSLLLVSLLGDSNIPINFAQLFFSSLIIALFFSPLPLIYFVIKSKKYSRFLTIFYLIIFVIFYVSLTARLSIYYVIYKNKISDLGDVKRTYLRSINYYSPLHLLLRSVGLLFKNPYKSSNFYFYSKQWFNYVDLISFTIILTTLNISILATTMIKGAKWVKFN</sequence>
<proteinExistence type="predicted"/>
<evidence type="ECO:0008006" key="4">
    <source>
        <dbReference type="Google" id="ProtNLM"/>
    </source>
</evidence>
<name>A0ABD6IE49_MESHY</name>
<feature type="transmembrane region" description="Helical" evidence="1">
    <location>
        <begin position="184"/>
        <end position="207"/>
    </location>
</feature>
<feature type="transmembrane region" description="Helical" evidence="1">
    <location>
        <begin position="72"/>
        <end position="90"/>
    </location>
</feature>
<comment type="caution">
    <text evidence="2">The sequence shown here is derived from an EMBL/GenBank/DDBJ whole genome shotgun (WGS) entry which is preliminary data.</text>
</comment>
<keyword evidence="1" id="KW-1133">Transmembrane helix</keyword>
<feature type="transmembrane region" description="Helical" evidence="1">
    <location>
        <begin position="111"/>
        <end position="139"/>
    </location>
</feature>
<feature type="transmembrane region" description="Helical" evidence="1">
    <location>
        <begin position="151"/>
        <end position="172"/>
    </location>
</feature>
<feature type="transmembrane region" description="Helical" evidence="1">
    <location>
        <begin position="258"/>
        <end position="284"/>
    </location>
</feature>
<evidence type="ECO:0000313" key="2">
    <source>
        <dbReference type="EMBL" id="MXR43814.1"/>
    </source>
</evidence>
<dbReference type="AlphaFoldDB" id="A0ABD6IE49"/>
<accession>A0ABD6IE49</accession>
<evidence type="ECO:0000313" key="3">
    <source>
        <dbReference type="Proteomes" id="UP001193384"/>
    </source>
</evidence>
<dbReference type="Proteomes" id="UP001193384">
    <property type="component" value="Unassembled WGS sequence"/>
</dbReference>
<organism evidence="2 3">
    <name type="scientific">Mesomycoplasma hyorhinis</name>
    <name type="common">Mycoplasma hyorhinis</name>
    <dbReference type="NCBI Taxonomy" id="2100"/>
    <lineage>
        <taxon>Bacteria</taxon>
        <taxon>Bacillati</taxon>
        <taxon>Mycoplasmatota</taxon>
        <taxon>Mycoplasmoidales</taxon>
        <taxon>Metamycoplasmataceae</taxon>
        <taxon>Mesomycoplasma</taxon>
    </lineage>
</organism>